<protein>
    <submittedName>
        <fullName evidence="2">Uncharacterized protein</fullName>
    </submittedName>
</protein>
<reference evidence="2" key="1">
    <citation type="submission" date="2021-03" db="EMBL/GenBank/DDBJ databases">
        <title>Evolutionary innovations through gain and loss of genes in the ectomycorrhizal Boletales.</title>
        <authorList>
            <person name="Wu G."/>
            <person name="Miyauchi S."/>
            <person name="Morin E."/>
            <person name="Yang Z.-L."/>
            <person name="Xu J."/>
            <person name="Martin F.M."/>
        </authorList>
    </citation>
    <scope>NUCLEOTIDE SEQUENCE</scope>
    <source>
        <strain evidence="2">BR01</strain>
    </source>
</reference>
<evidence type="ECO:0000313" key="2">
    <source>
        <dbReference type="EMBL" id="KAG6372786.1"/>
    </source>
</evidence>
<accession>A0A8I3A793</accession>
<keyword evidence="1" id="KW-0472">Membrane</keyword>
<dbReference type="EMBL" id="JAGFBS010000025">
    <property type="protein sequence ID" value="KAG6372786.1"/>
    <property type="molecule type" value="Genomic_DNA"/>
</dbReference>
<dbReference type="AlphaFoldDB" id="A0A8I3A793"/>
<keyword evidence="1" id="KW-0812">Transmembrane</keyword>
<dbReference type="OrthoDB" id="2643663at2759"/>
<sequence length="102" mass="10874">MHVHYGRLPPTTIKERVEEMGHMTSTILFTTLDLGVVIVRIAGIFALSETPVLATGLVFTSTVPWIVPLLTFSITTLNSKGSYILGDGAGIESGDVVEEAGD</sequence>
<evidence type="ECO:0000313" key="3">
    <source>
        <dbReference type="Proteomes" id="UP000683000"/>
    </source>
</evidence>
<keyword evidence="3" id="KW-1185">Reference proteome</keyword>
<keyword evidence="1" id="KW-1133">Transmembrane helix</keyword>
<feature type="transmembrane region" description="Helical" evidence="1">
    <location>
        <begin position="26"/>
        <end position="47"/>
    </location>
</feature>
<evidence type="ECO:0000256" key="1">
    <source>
        <dbReference type="SAM" id="Phobius"/>
    </source>
</evidence>
<feature type="transmembrane region" description="Helical" evidence="1">
    <location>
        <begin position="53"/>
        <end position="74"/>
    </location>
</feature>
<proteinExistence type="predicted"/>
<dbReference type="Proteomes" id="UP000683000">
    <property type="component" value="Unassembled WGS sequence"/>
</dbReference>
<gene>
    <name evidence="2" type="ORF">JVT61DRAFT_7186</name>
</gene>
<name>A0A8I3A793_9AGAM</name>
<organism evidence="2 3">
    <name type="scientific">Boletus reticuloceps</name>
    <dbReference type="NCBI Taxonomy" id="495285"/>
    <lineage>
        <taxon>Eukaryota</taxon>
        <taxon>Fungi</taxon>
        <taxon>Dikarya</taxon>
        <taxon>Basidiomycota</taxon>
        <taxon>Agaricomycotina</taxon>
        <taxon>Agaricomycetes</taxon>
        <taxon>Agaricomycetidae</taxon>
        <taxon>Boletales</taxon>
        <taxon>Boletineae</taxon>
        <taxon>Boletaceae</taxon>
        <taxon>Boletoideae</taxon>
        <taxon>Boletus</taxon>
    </lineage>
</organism>
<comment type="caution">
    <text evidence="2">The sequence shown here is derived from an EMBL/GenBank/DDBJ whole genome shotgun (WGS) entry which is preliminary data.</text>
</comment>